<feature type="domain" description="STAS" evidence="1">
    <location>
        <begin position="14"/>
        <end position="99"/>
    </location>
</feature>
<keyword evidence="3" id="KW-1185">Reference proteome</keyword>
<gene>
    <name evidence="2" type="ORF">UCMB321_5536</name>
</gene>
<dbReference type="InterPro" id="IPR058548">
    <property type="entry name" value="MlaB-like_STAS"/>
</dbReference>
<dbReference type="OrthoDB" id="3296574at2"/>
<dbReference type="InterPro" id="IPR036513">
    <property type="entry name" value="STAS_dom_sf"/>
</dbReference>
<evidence type="ECO:0000313" key="2">
    <source>
        <dbReference type="EMBL" id="KIH80811.1"/>
    </source>
</evidence>
<organism evidence="2 3">
    <name type="scientific">Pseudomonas batumici</name>
    <dbReference type="NCBI Taxonomy" id="226910"/>
    <lineage>
        <taxon>Bacteria</taxon>
        <taxon>Pseudomonadati</taxon>
        <taxon>Pseudomonadota</taxon>
        <taxon>Gammaproteobacteria</taxon>
        <taxon>Pseudomonadales</taxon>
        <taxon>Pseudomonadaceae</taxon>
        <taxon>Pseudomonas</taxon>
    </lineage>
</organism>
<dbReference type="CDD" id="cd07043">
    <property type="entry name" value="STAS_anti-anti-sigma_factors"/>
    <property type="match status" value="1"/>
</dbReference>
<reference evidence="2 3" key="1">
    <citation type="submission" date="2015-01" db="EMBL/GenBank/DDBJ databases">
        <title>Complete genome of Pseudomonas batumici UCM B-321 producer of the batumin antibiotic with strong antistaphilococcal and potential anticancer activity.</title>
        <authorList>
            <person name="Klochko V.V."/>
            <person name="Zelena L.B."/>
            <person name="Elena K.A."/>
            <person name="Reva O.N."/>
        </authorList>
    </citation>
    <scope>NUCLEOTIDE SEQUENCE [LARGE SCALE GENOMIC DNA]</scope>
    <source>
        <strain evidence="2 3">UCM B-321</strain>
    </source>
</reference>
<dbReference type="PANTHER" id="PTHR35849:SF2">
    <property type="entry name" value="BLR2341 PROTEIN"/>
    <property type="match status" value="1"/>
</dbReference>
<dbReference type="EMBL" id="JXDG01000070">
    <property type="protein sequence ID" value="KIH80811.1"/>
    <property type="molecule type" value="Genomic_DNA"/>
</dbReference>
<accession>A0A0C2HUJ2</accession>
<dbReference type="PROSITE" id="PS50801">
    <property type="entry name" value="STAS"/>
    <property type="match status" value="1"/>
</dbReference>
<comment type="caution">
    <text evidence="2">The sequence shown here is derived from an EMBL/GenBank/DDBJ whole genome shotgun (WGS) entry which is preliminary data.</text>
</comment>
<sequence>MPIICQTDTSTPQLGIEGEMTIYTVAQLYAELAPFLERASALAIDLSQVTEIDGAGVQLLMLAKRETLCTGVTLQLRGHSPAVLEVFELCDLAGTLGRP</sequence>
<dbReference type="AlphaFoldDB" id="A0A0C2HUJ2"/>
<dbReference type="Proteomes" id="UP000031535">
    <property type="component" value="Unassembled WGS sequence"/>
</dbReference>
<dbReference type="PATRIC" id="fig|226910.6.peg.5524"/>
<dbReference type="InterPro" id="IPR052746">
    <property type="entry name" value="MlaB_ABC_Transporter"/>
</dbReference>
<protein>
    <submittedName>
        <fullName evidence="2">STAS domain protein</fullName>
    </submittedName>
</protein>
<proteinExistence type="predicted"/>
<dbReference type="PANTHER" id="PTHR35849">
    <property type="entry name" value="BLR2341 PROTEIN"/>
    <property type="match status" value="1"/>
</dbReference>
<dbReference type="InterPro" id="IPR002645">
    <property type="entry name" value="STAS_dom"/>
</dbReference>
<dbReference type="SUPFAM" id="SSF52091">
    <property type="entry name" value="SpoIIaa-like"/>
    <property type="match status" value="1"/>
</dbReference>
<dbReference type="RefSeq" id="WP_040071873.1">
    <property type="nucleotide sequence ID" value="NZ_JXDG01000070.1"/>
</dbReference>
<dbReference type="Pfam" id="PF13466">
    <property type="entry name" value="STAS_2"/>
    <property type="match status" value="1"/>
</dbReference>
<evidence type="ECO:0000259" key="1">
    <source>
        <dbReference type="PROSITE" id="PS50801"/>
    </source>
</evidence>
<evidence type="ECO:0000313" key="3">
    <source>
        <dbReference type="Proteomes" id="UP000031535"/>
    </source>
</evidence>
<name>A0A0C2HUJ2_9PSED</name>
<dbReference type="STRING" id="226910.UCMB321_5536"/>
<dbReference type="Gene3D" id="3.30.750.24">
    <property type="entry name" value="STAS domain"/>
    <property type="match status" value="1"/>
</dbReference>